<keyword evidence="5 7" id="KW-0472">Membrane</keyword>
<evidence type="ECO:0000256" key="6">
    <source>
        <dbReference type="RuleBase" id="RU362091"/>
    </source>
</evidence>
<dbReference type="Pfam" id="PF00474">
    <property type="entry name" value="SSF"/>
    <property type="match status" value="1"/>
</dbReference>
<evidence type="ECO:0000313" key="9">
    <source>
        <dbReference type="Proteomes" id="UP000011910"/>
    </source>
</evidence>
<feature type="transmembrane region" description="Helical" evidence="7">
    <location>
        <begin position="563"/>
        <end position="582"/>
    </location>
</feature>
<organism evidence="8 9">
    <name type="scientific">Cesiribacter andamanensis AMV16</name>
    <dbReference type="NCBI Taxonomy" id="1279009"/>
    <lineage>
        <taxon>Bacteria</taxon>
        <taxon>Pseudomonadati</taxon>
        <taxon>Bacteroidota</taxon>
        <taxon>Cytophagia</taxon>
        <taxon>Cytophagales</taxon>
        <taxon>Cesiribacteraceae</taxon>
        <taxon>Cesiribacter</taxon>
    </lineage>
</organism>
<evidence type="ECO:0000256" key="4">
    <source>
        <dbReference type="ARBA" id="ARBA00022989"/>
    </source>
</evidence>
<feature type="transmembrane region" description="Helical" evidence="7">
    <location>
        <begin position="45"/>
        <end position="66"/>
    </location>
</feature>
<keyword evidence="9" id="KW-1185">Reference proteome</keyword>
<feature type="transmembrane region" description="Helical" evidence="7">
    <location>
        <begin position="387"/>
        <end position="409"/>
    </location>
</feature>
<dbReference type="eggNOG" id="COG0591">
    <property type="taxonomic scope" value="Bacteria"/>
</dbReference>
<evidence type="ECO:0000256" key="5">
    <source>
        <dbReference type="ARBA" id="ARBA00023136"/>
    </source>
</evidence>
<evidence type="ECO:0000256" key="2">
    <source>
        <dbReference type="ARBA" id="ARBA00006434"/>
    </source>
</evidence>
<dbReference type="OrthoDB" id="9761931at2"/>
<dbReference type="InterPro" id="IPR038377">
    <property type="entry name" value="Na/Glc_symporter_sf"/>
</dbReference>
<feature type="transmembrane region" description="Helical" evidence="7">
    <location>
        <begin position="78"/>
        <end position="95"/>
    </location>
</feature>
<dbReference type="PANTHER" id="PTHR11819:SF77">
    <property type="entry name" value="SODIUM_GLUCOSE COTRANSPORT PROTEIN"/>
    <property type="match status" value="1"/>
</dbReference>
<evidence type="ECO:0000256" key="7">
    <source>
        <dbReference type="SAM" id="Phobius"/>
    </source>
</evidence>
<name>M7N866_9BACT</name>
<dbReference type="AlphaFoldDB" id="M7N866"/>
<feature type="transmembrane region" description="Helical" evidence="7">
    <location>
        <begin position="534"/>
        <end position="557"/>
    </location>
</feature>
<proteinExistence type="inferred from homology"/>
<feature type="transmembrane region" description="Helical" evidence="7">
    <location>
        <begin position="305"/>
        <end position="324"/>
    </location>
</feature>
<feature type="transmembrane region" description="Helical" evidence="7">
    <location>
        <begin position="161"/>
        <end position="182"/>
    </location>
</feature>
<feature type="transmembrane region" description="Helical" evidence="7">
    <location>
        <begin position="344"/>
        <end position="366"/>
    </location>
</feature>
<keyword evidence="3 7" id="KW-0812">Transmembrane</keyword>
<comment type="similarity">
    <text evidence="2 6">Belongs to the sodium:solute symporter (SSF) (TC 2.A.21) family.</text>
</comment>
<dbReference type="InterPro" id="IPR001734">
    <property type="entry name" value="Na/solute_symporter"/>
</dbReference>
<feature type="transmembrane region" description="Helical" evidence="7">
    <location>
        <begin position="6"/>
        <end position="25"/>
    </location>
</feature>
<dbReference type="RefSeq" id="WP_009194790.1">
    <property type="nucleotide sequence ID" value="NZ_AODQ01000025.1"/>
</dbReference>
<evidence type="ECO:0000313" key="8">
    <source>
        <dbReference type="EMBL" id="EMR03457.1"/>
    </source>
</evidence>
<dbReference type="PROSITE" id="PS50283">
    <property type="entry name" value="NA_SOLUT_SYMP_3"/>
    <property type="match status" value="1"/>
</dbReference>
<dbReference type="PATRIC" id="fig|1279009.4.peg.1409"/>
<reference evidence="8 9" key="1">
    <citation type="journal article" date="2013" name="Genome Announc.">
        <title>Draft Genome Sequence of Cesiribacter andamanensis Strain AMV16T, Isolated from a Soil Sample from a Mud Volcano in the Andaman Islands, India.</title>
        <authorList>
            <person name="Shivaji S."/>
            <person name="Ara S."/>
            <person name="Begum Z."/>
            <person name="Srinivas T.N."/>
            <person name="Singh A."/>
            <person name="Kumar Pinnaka A."/>
        </authorList>
    </citation>
    <scope>NUCLEOTIDE SEQUENCE [LARGE SCALE GENOMIC DNA]</scope>
    <source>
        <strain evidence="8 9">AMV16</strain>
    </source>
</reference>
<comment type="subcellular location">
    <subcellularLocation>
        <location evidence="1">Membrane</location>
        <topology evidence="1">Multi-pass membrane protein</topology>
    </subcellularLocation>
</comment>
<dbReference type="PANTHER" id="PTHR11819">
    <property type="entry name" value="SOLUTE CARRIER FAMILY 5"/>
    <property type="match status" value="1"/>
</dbReference>
<dbReference type="STRING" id="1279009.ADICEAN_01390"/>
<comment type="caution">
    <text evidence="8">The sequence shown here is derived from an EMBL/GenBank/DDBJ whole genome shotgun (WGS) entry which is preliminary data.</text>
</comment>
<dbReference type="EMBL" id="AODQ01000025">
    <property type="protein sequence ID" value="EMR03457.1"/>
    <property type="molecule type" value="Genomic_DNA"/>
</dbReference>
<protein>
    <submittedName>
        <fullName evidence="8">Na(+)/glucose symporter</fullName>
    </submittedName>
</protein>
<evidence type="ECO:0000256" key="1">
    <source>
        <dbReference type="ARBA" id="ARBA00004141"/>
    </source>
</evidence>
<dbReference type="GO" id="GO:0005886">
    <property type="term" value="C:plasma membrane"/>
    <property type="evidence" value="ECO:0007669"/>
    <property type="project" value="TreeGrafter"/>
</dbReference>
<feature type="transmembrane region" description="Helical" evidence="7">
    <location>
        <begin position="189"/>
        <end position="207"/>
    </location>
</feature>
<gene>
    <name evidence="8" type="primary">sglT_2</name>
    <name evidence="8" type="ORF">ADICEAN_01390</name>
</gene>
<feature type="transmembrane region" description="Helical" evidence="7">
    <location>
        <begin position="482"/>
        <end position="500"/>
    </location>
</feature>
<feature type="transmembrane region" description="Helical" evidence="7">
    <location>
        <begin position="127"/>
        <end position="149"/>
    </location>
</feature>
<dbReference type="CDD" id="cd11477">
    <property type="entry name" value="SLC5sbd_u1"/>
    <property type="match status" value="1"/>
</dbReference>
<dbReference type="Proteomes" id="UP000011910">
    <property type="component" value="Unassembled WGS sequence"/>
</dbReference>
<accession>M7N866</accession>
<keyword evidence="4 7" id="KW-1133">Transmembrane helix</keyword>
<sequence>MLLSPADWIVIGLFILITLVIGLYFSKQAGKNIDSFFLGGRNLPWWIAGTSMVATTFAADTPLAVTELVATNGIAGNWVWWNMLIGGMLTTFFFAKYWRRAEILTDVEFIEMRYSGKAASFLRGFKALYLGVFMNALVIAWVNLALMSLLQVFFNIPQEELIWYVTGSMLIVVLYSSLSGLLGVAFTDVVQFIIAMTGCIILAWLVLDAESIGGARGLAEKLPPSTLSFFPSVGEGAAGAGTTLALGVSSFLAIIGLQWWASWYPGNEPGGGGYIAQRMMSTRDEKHAVYATLFFQIAHYALRPWPWILVGLAALVLYPDLPAADKKLGYVMAMKDFLPDGLRGLLLVAFFAAYMSTISTQLNWGTSYLINDVYKRFIQPDAGNKQLVLASRLGTLLLMAVALFVTTQINSIAAVWQFLIEAGAGIGLVLILRWWWWRINAWSEIAATVAPLVAYGLTKWVFAAGNPDSPWAKPVLQDPRSFLFILAFTTISWLLVTYLTRPSGTAKLQVFYDKVRPLGNWKPFRHRGERQPHIGLLVLAWLSAVVMAYAILFFIGYVIFANWVSAGLAGATALISFGLLAWSSDKVHIFADVPQTPAGQEKKAVY</sequence>
<feature type="transmembrane region" description="Helical" evidence="7">
    <location>
        <begin position="237"/>
        <end position="257"/>
    </location>
</feature>
<dbReference type="GO" id="GO:0005412">
    <property type="term" value="F:D-glucose:sodium symporter activity"/>
    <property type="evidence" value="ECO:0007669"/>
    <property type="project" value="TreeGrafter"/>
</dbReference>
<feature type="transmembrane region" description="Helical" evidence="7">
    <location>
        <begin position="442"/>
        <end position="462"/>
    </location>
</feature>
<evidence type="ECO:0000256" key="3">
    <source>
        <dbReference type="ARBA" id="ARBA00022692"/>
    </source>
</evidence>
<dbReference type="Gene3D" id="1.20.1730.10">
    <property type="entry name" value="Sodium/glucose cotransporter"/>
    <property type="match status" value="1"/>
</dbReference>
<feature type="transmembrane region" description="Helical" evidence="7">
    <location>
        <begin position="415"/>
        <end position="435"/>
    </location>
</feature>